<dbReference type="NCBIfam" id="TIGR00715">
    <property type="entry name" value="precor6x_red"/>
    <property type="match status" value="1"/>
</dbReference>
<dbReference type="GeneID" id="63460118"/>
<evidence type="ECO:0000256" key="3">
    <source>
        <dbReference type="ARBA" id="ARBA00023002"/>
    </source>
</evidence>
<proteinExistence type="predicted"/>
<dbReference type="STRING" id="1121387.GCA_000429885_00306"/>
<sequence>MSAPHLLLLGGTTESRLLANELADAFPGWHITNSLAGRTHTTPNLPGDTRIGGFGGPENMATWLRENEISAIIDATHPFANTITTNTITAARTAIPGHEIPYLRLQRLQWEPQPGDTWHTATTPTDAAQHIDTLGTRALITTGRRDLAAFTHVKAHCLIRTIEPPTQILPASHELILDRGPYTLEGETTLINNHHIDVLVTKNSGGAATAPKLQAARNAGIPVIMIQRPTLPDDIDIAESLPESLLWLARLNARPTTHQQPPTPTTTTNTHSPTAHTIHQLQWPWTGALDDVTHALDNHQPVDLDNPTNWPLPPLGDTLATNHQHIAARLIVTDIDPLAAMQFGTDTPTLILTPPSLIIGIGGGSGINARDILKHLREIMTANLLASGAIATLVSIDRNGKYGLLTETALLLEHLEKTHRHEIGVKVYDSHTLAQHNTPNPNPHVADLTGTPSVAEAAVLAAGARLIIGKHIANHAHGSSTIAIGRITP</sequence>
<evidence type="ECO:0000313" key="7">
    <source>
        <dbReference type="Proteomes" id="UP000242637"/>
    </source>
</evidence>
<name>A0A239VNQ3_9MICO</name>
<dbReference type="InterPro" id="IPR002750">
    <property type="entry name" value="CobE/GbiG_C"/>
</dbReference>
<dbReference type="AlphaFoldDB" id="A0A239VNQ3"/>
<evidence type="ECO:0000256" key="1">
    <source>
        <dbReference type="ARBA" id="ARBA00004953"/>
    </source>
</evidence>
<reference evidence="6 7" key="1">
    <citation type="submission" date="2017-06" db="EMBL/GenBank/DDBJ databases">
        <authorList>
            <consortium name="Pathogen Informatics"/>
        </authorList>
    </citation>
    <scope>NUCLEOTIDE SEQUENCE [LARGE SCALE GENOMIC DNA]</scope>
    <source>
        <strain evidence="6 7">NCTC13039</strain>
    </source>
</reference>
<comment type="pathway">
    <text evidence="1">Cofactor biosynthesis; adenosylcobalamin biosynthesis.</text>
</comment>
<evidence type="ECO:0000256" key="4">
    <source>
        <dbReference type="SAM" id="MobiDB-lite"/>
    </source>
</evidence>
<organism evidence="6 7">
    <name type="scientific">Dermatophilus congolensis</name>
    <dbReference type="NCBI Taxonomy" id="1863"/>
    <lineage>
        <taxon>Bacteria</taxon>
        <taxon>Bacillati</taxon>
        <taxon>Actinomycetota</taxon>
        <taxon>Actinomycetes</taxon>
        <taxon>Micrococcales</taxon>
        <taxon>Dermatophilaceae</taxon>
        <taxon>Dermatophilus</taxon>
    </lineage>
</organism>
<dbReference type="RefSeq" id="WP_084440826.1">
    <property type="nucleotide sequence ID" value="NZ_LT906453.1"/>
</dbReference>
<dbReference type="InterPro" id="IPR036518">
    <property type="entry name" value="CobE/GbiG_C_sf"/>
</dbReference>
<dbReference type="PROSITE" id="PS51014">
    <property type="entry name" value="COBK_CBIJ"/>
    <property type="match status" value="1"/>
</dbReference>
<keyword evidence="3 6" id="KW-0560">Oxidoreductase</keyword>
<evidence type="ECO:0000256" key="2">
    <source>
        <dbReference type="ARBA" id="ARBA00022573"/>
    </source>
</evidence>
<protein>
    <submittedName>
        <fullName evidence="6">Precorrin-6A reductase</fullName>
        <ecNumber evidence="6">1.3.1.54</ecNumber>
    </submittedName>
</protein>
<keyword evidence="2" id="KW-0169">Cobalamin biosynthesis</keyword>
<dbReference type="Proteomes" id="UP000242637">
    <property type="component" value="Chromosome 1"/>
</dbReference>
<keyword evidence="7" id="KW-1185">Reference proteome</keyword>
<dbReference type="Gene3D" id="3.30.420.180">
    <property type="entry name" value="CobE/GbiG C-terminal domain"/>
    <property type="match status" value="1"/>
</dbReference>
<dbReference type="EC" id="1.3.1.54" evidence="6"/>
<evidence type="ECO:0000259" key="5">
    <source>
        <dbReference type="Pfam" id="PF01890"/>
    </source>
</evidence>
<dbReference type="KEGG" id="dco:SAMEA4475696_1937"/>
<dbReference type="NCBIfam" id="NF005968">
    <property type="entry name" value="PRK08057.1-2"/>
    <property type="match status" value="1"/>
</dbReference>
<dbReference type="PANTHER" id="PTHR36925:SF1">
    <property type="entry name" value="COBALT-PRECORRIN-6A REDUCTASE"/>
    <property type="match status" value="1"/>
</dbReference>
<gene>
    <name evidence="6" type="primary">cobK</name>
    <name evidence="6" type="ORF">SAMEA4475696_01937</name>
</gene>
<dbReference type="GO" id="GO:0009236">
    <property type="term" value="P:cobalamin biosynthetic process"/>
    <property type="evidence" value="ECO:0007669"/>
    <property type="project" value="UniProtKB-UniPathway"/>
</dbReference>
<dbReference type="OrthoDB" id="5183775at2"/>
<dbReference type="Pfam" id="PF02571">
    <property type="entry name" value="CbiJ"/>
    <property type="match status" value="1"/>
</dbReference>
<dbReference type="InterPro" id="IPR003723">
    <property type="entry name" value="Precorrin-6x_reduct"/>
</dbReference>
<feature type="region of interest" description="Disordered" evidence="4">
    <location>
        <begin position="255"/>
        <end position="274"/>
    </location>
</feature>
<dbReference type="GO" id="GO:0016994">
    <property type="term" value="F:precorrin-6A reductase activity"/>
    <property type="evidence" value="ECO:0007669"/>
    <property type="project" value="UniProtKB-EC"/>
</dbReference>
<dbReference type="Pfam" id="PF01890">
    <property type="entry name" value="CbiG_C"/>
    <property type="match status" value="1"/>
</dbReference>
<dbReference type="PANTHER" id="PTHR36925">
    <property type="entry name" value="COBALT-PRECORRIN-6A REDUCTASE"/>
    <property type="match status" value="1"/>
</dbReference>
<feature type="domain" description="CobE/GbiG C-terminal" evidence="5">
    <location>
        <begin position="357"/>
        <end position="484"/>
    </location>
</feature>
<evidence type="ECO:0000313" key="6">
    <source>
        <dbReference type="EMBL" id="SNV23931.1"/>
    </source>
</evidence>
<accession>A0A239VNQ3</accession>
<dbReference type="UniPathway" id="UPA00148"/>
<dbReference type="SUPFAM" id="SSF159664">
    <property type="entry name" value="CobE/GbiG C-terminal domain-like"/>
    <property type="match status" value="1"/>
</dbReference>
<dbReference type="EMBL" id="LT906453">
    <property type="protein sequence ID" value="SNV23931.1"/>
    <property type="molecule type" value="Genomic_DNA"/>
</dbReference>